<keyword evidence="3" id="KW-0687">Ribonucleoprotein</keyword>
<reference evidence="6 7" key="1">
    <citation type="journal article" date="2024" name="BMC Biol.">
        <title>Comparative genomics of Ascetosporea gives new insight into the evolutionary basis for animal parasitism in Rhizaria.</title>
        <authorList>
            <person name="Hiltunen Thoren M."/>
            <person name="Onut-Brannstrom I."/>
            <person name="Alfjorden A."/>
            <person name="Peckova H."/>
            <person name="Swords F."/>
            <person name="Hooper C."/>
            <person name="Holzer A.S."/>
            <person name="Bass D."/>
            <person name="Burki F."/>
        </authorList>
    </citation>
    <scope>NUCLEOTIDE SEQUENCE [LARGE SCALE GENOMIC DNA]</scope>
    <source>
        <strain evidence="6">20-A016</strain>
    </source>
</reference>
<evidence type="ECO:0000259" key="5">
    <source>
        <dbReference type="Pfam" id="PF01246"/>
    </source>
</evidence>
<accession>A0ABV2ASN7</accession>
<evidence type="ECO:0000256" key="1">
    <source>
        <dbReference type="ARBA" id="ARBA00005647"/>
    </source>
</evidence>
<evidence type="ECO:0000313" key="7">
    <source>
        <dbReference type="Proteomes" id="UP001439008"/>
    </source>
</evidence>
<sequence>MVVKTNTCFYSEHIVHPGHGFTFFRRDGKSLFFESKKAFNIYSNGTKPTKITWTTAWRRLNKKVTTTTTNRKKRTKNTKVIRPIEGMSLEDIIKRKEEKQEFRKAAREEQKREIKERNRKQMEEKKKERIAGGNKAQFEKNRSRNTNTRQFNKARR</sequence>
<dbReference type="SUPFAM" id="SSF57716">
    <property type="entry name" value="Glucocorticoid receptor-like (DNA-binding domain)"/>
    <property type="match status" value="1"/>
</dbReference>
<dbReference type="InterPro" id="IPR023442">
    <property type="entry name" value="Ribosomal_eL24_CS"/>
</dbReference>
<comment type="similarity">
    <text evidence="1">Belongs to the eukaryotic ribosomal protein eL24 family.</text>
</comment>
<name>A0ABV2ASN7_9EUKA</name>
<feature type="region of interest" description="Disordered" evidence="4">
    <location>
        <begin position="100"/>
        <end position="156"/>
    </location>
</feature>
<dbReference type="Proteomes" id="UP001439008">
    <property type="component" value="Unassembled WGS sequence"/>
</dbReference>
<dbReference type="PANTHER" id="PTHR10792:SF1">
    <property type="entry name" value="RIBOSOMAL PROTEIN L24"/>
    <property type="match status" value="1"/>
</dbReference>
<proteinExistence type="inferred from homology"/>
<dbReference type="InterPro" id="IPR056366">
    <property type="entry name" value="Ribosomal_eL24"/>
</dbReference>
<dbReference type="PROSITE" id="PS01073">
    <property type="entry name" value="RIBOSOMAL_L24E"/>
    <property type="match status" value="1"/>
</dbReference>
<dbReference type="EMBL" id="JBDODL010003418">
    <property type="protein sequence ID" value="MES1922684.1"/>
    <property type="molecule type" value="Genomic_DNA"/>
</dbReference>
<feature type="compositionally biased region" description="Polar residues" evidence="4">
    <location>
        <begin position="144"/>
        <end position="156"/>
    </location>
</feature>
<dbReference type="InterPro" id="IPR000988">
    <property type="entry name" value="Ribosomal_eL24-rel_N"/>
</dbReference>
<keyword evidence="7" id="KW-1185">Reference proteome</keyword>
<evidence type="ECO:0000256" key="4">
    <source>
        <dbReference type="SAM" id="MobiDB-lite"/>
    </source>
</evidence>
<gene>
    <name evidence="6" type="ORF">MHBO_004206</name>
</gene>
<feature type="compositionally biased region" description="Basic and acidic residues" evidence="4">
    <location>
        <begin position="100"/>
        <end position="130"/>
    </location>
</feature>
<comment type="caution">
    <text evidence="6">The sequence shown here is derived from an EMBL/GenBank/DDBJ whole genome shotgun (WGS) entry which is preliminary data.</text>
</comment>
<dbReference type="PANTHER" id="PTHR10792">
    <property type="entry name" value="60S RIBOSOMAL PROTEIN L24"/>
    <property type="match status" value="1"/>
</dbReference>
<dbReference type="InterPro" id="IPR038630">
    <property type="entry name" value="L24e/L24_sf"/>
</dbReference>
<dbReference type="Gene3D" id="6.10.250.1270">
    <property type="match status" value="1"/>
</dbReference>
<dbReference type="Gene3D" id="2.30.170.20">
    <property type="entry name" value="Ribosomal protein L24e"/>
    <property type="match status" value="1"/>
</dbReference>
<feature type="domain" description="Large ribosomal subunit protein eL24-related N-terminal" evidence="5">
    <location>
        <begin position="4"/>
        <end position="67"/>
    </location>
</feature>
<evidence type="ECO:0000256" key="3">
    <source>
        <dbReference type="ARBA" id="ARBA00023274"/>
    </source>
</evidence>
<dbReference type="Pfam" id="PF01246">
    <property type="entry name" value="Ribosomal_L24e"/>
    <property type="match status" value="1"/>
</dbReference>
<evidence type="ECO:0000256" key="2">
    <source>
        <dbReference type="ARBA" id="ARBA00022980"/>
    </source>
</evidence>
<protein>
    <recommendedName>
        <fullName evidence="5">Large ribosomal subunit protein eL24-related N-terminal domain-containing protein</fullName>
    </recommendedName>
</protein>
<keyword evidence="2" id="KW-0689">Ribosomal protein</keyword>
<organism evidence="6 7">
    <name type="scientific">Bonamia ostreae</name>
    <dbReference type="NCBI Taxonomy" id="126728"/>
    <lineage>
        <taxon>Eukaryota</taxon>
        <taxon>Sar</taxon>
        <taxon>Rhizaria</taxon>
        <taxon>Endomyxa</taxon>
        <taxon>Ascetosporea</taxon>
        <taxon>Haplosporida</taxon>
        <taxon>Bonamia</taxon>
    </lineage>
</organism>
<evidence type="ECO:0000313" key="6">
    <source>
        <dbReference type="EMBL" id="MES1922684.1"/>
    </source>
</evidence>